<comment type="caution">
    <text evidence="1">The sequence shown here is derived from an EMBL/GenBank/DDBJ whole genome shotgun (WGS) entry which is preliminary data.</text>
</comment>
<organism evidence="1 2">
    <name type="scientific">Mycobacterium ostraviense</name>
    <dbReference type="NCBI Taxonomy" id="2738409"/>
    <lineage>
        <taxon>Bacteria</taxon>
        <taxon>Bacillati</taxon>
        <taxon>Actinomycetota</taxon>
        <taxon>Actinomycetes</taxon>
        <taxon>Mycobacteriales</taxon>
        <taxon>Mycobacteriaceae</taxon>
        <taxon>Mycobacterium</taxon>
    </lineage>
</organism>
<protein>
    <submittedName>
        <fullName evidence="1">Type I-U CRISPR-associated protein Cas5/Cas6</fullName>
    </submittedName>
</protein>
<sequence>MPTTLVLRFPLGRYHATPWDRHVNEGAVELPPSPWRLLRMLYAVWQTRCPEIPESVVHQLLSQLAVPPTFYVPAHNISHSRHYYPDARDGTDRTLDAFAVFGTEDQLAARWAIELEVDQQNALRRIAKSIPYFGRADSICTGAIETDWEPRRHAVWKPLDVTERVDDYRDTTSVLSSSIPLVVDTLLARPAEVRRRGLRFPVGSRLVAYGLEQPAEVERTVAGRRRAPTVTAVRFDVLHAALPPDTDAVIYTDLLRQAAIKQLGENKEGTMLGGKTSDNTPMQGGLHAHYLPLFRDRRLTALVVWVPGIIPEKELSALCDIRALYDYKRRVQVRVSGVGRVEQTAPEFIGPARTWCAVTPFTPARYPKKNRDDWREFVVHEVQRELELRGHERADDVQFVGGPWTAFVRHRPSARMRGDKRQGQAHLPAEFLRLRFAHPTQGPLALGWLSHFGLGLFLPEG</sequence>
<dbReference type="InterPro" id="IPR019089">
    <property type="entry name" value="Cas_GSU0054"/>
</dbReference>
<keyword evidence="2" id="KW-1185">Reference proteome</keyword>
<reference evidence="2" key="1">
    <citation type="submission" date="2016-04" db="EMBL/GenBank/DDBJ databases">
        <authorList>
            <person name="Strapagiel D."/>
            <person name="Borowka P."/>
            <person name="Marciniak B."/>
            <person name="Bakula Z."/>
            <person name="Van Ingen J."/>
            <person name="Safianowska A."/>
            <person name="Dziadek J."/>
            <person name="Jagielski T."/>
        </authorList>
    </citation>
    <scope>NUCLEOTIDE SEQUENCE [LARGE SCALE GENOMIC DNA]</scope>
    <source>
        <strain evidence="2">1010001458</strain>
    </source>
</reference>
<dbReference type="EMBL" id="LWCI01000115">
    <property type="protein sequence ID" value="KZS61485.1"/>
    <property type="molecule type" value="Genomic_DNA"/>
</dbReference>
<gene>
    <name evidence="1" type="ORF">A4G28_22810</name>
</gene>
<name>A0A162CW84_9MYCO</name>
<evidence type="ECO:0000313" key="1">
    <source>
        <dbReference type="EMBL" id="KZS61485.1"/>
    </source>
</evidence>
<dbReference type="NCBIfam" id="TIGR02165">
    <property type="entry name" value="cas5_6_GSU0054"/>
    <property type="match status" value="1"/>
</dbReference>
<dbReference type="Proteomes" id="UP000077342">
    <property type="component" value="Unassembled WGS sequence"/>
</dbReference>
<proteinExistence type="predicted"/>
<accession>A0A162CW84</accession>
<dbReference type="AlphaFoldDB" id="A0A162CW84"/>
<evidence type="ECO:0000313" key="2">
    <source>
        <dbReference type="Proteomes" id="UP000077342"/>
    </source>
</evidence>
<dbReference type="RefSeq" id="WP_075511300.1">
    <property type="nucleotide sequence ID" value="NZ_CP089224.1"/>
</dbReference>